<keyword evidence="9" id="KW-1185">Reference proteome</keyword>
<dbReference type="Gene3D" id="3.50.50.60">
    <property type="entry name" value="FAD/NAD(P)-binding domain"/>
    <property type="match status" value="3"/>
</dbReference>
<protein>
    <submittedName>
        <fullName evidence="8">Uncharacterized protein</fullName>
    </submittedName>
</protein>
<comment type="caution">
    <text evidence="8">The sequence shown here is derived from an EMBL/GenBank/DDBJ whole genome shotgun (WGS) entry which is preliminary data.</text>
</comment>
<dbReference type="EMBL" id="JAUIRO010000002">
    <property type="protein sequence ID" value="KAK0727565.1"/>
    <property type="molecule type" value="Genomic_DNA"/>
</dbReference>
<evidence type="ECO:0000256" key="4">
    <source>
        <dbReference type="ARBA" id="ARBA00022827"/>
    </source>
</evidence>
<dbReference type="GeneID" id="85320306"/>
<dbReference type="InterPro" id="IPR020946">
    <property type="entry name" value="Flavin_mOase-like"/>
</dbReference>
<sequence>MASDESKESKTTGGESQDDGTNLRLQRKYAEEAAKRFRSDGVAQFVDLKDASSDRVRALKDDSWADHSALNAKLAVKGGARYKFIILGAGYGGLIYAANLVKSGVASGGGGVLFLDAAGGFGGTWYWNRYPGLHCDIESYSYMPLLEETGYIPKNKYADGPELLDHANRIAKHFGLDDKALFRTTVQSARWNDESKVWHISITEDRGPEEESRRLELEAQYFFIASGVLTVPHAPKIPSLETFSGPMFHTSRWDYSVSGGKPDDWNLTGLQGKRVGIIGTGATAIQVVPHLAKSAKEVYVFQRTPSSVSWRGQRPTDPEEWKTKIAATKGWQTARMKNMDRFLTDAAREGEENLVADSWSHVTAYSALVGSPRWGIVEPTPEKIGEHVARLYRLDQPYTEQVRARTAAIVKDPDTAARLTAWYPSWCKRVTFSDEYLQAFNLPHVHLVDTDGKGVDSATKDGLVVAGKEYPLDIIVLGTGFRTPGHGGGNPAERADIRVFGREGKSLHNKWDEQGASTLHGLYTGGFPNLFFSAVAQTGQAANFVFTVTVWAEHMAQVIADAERAAGPRAVVEVKKEAEEAWAVEIVKRAAWYTSISGCTPGYITSEGQASQTPEDAAEMVKKARSSGWSEGMESFIRLLEKYRAEGSLRAFEVGSAAASAAAAAASS</sequence>
<proteinExistence type="inferred from homology"/>
<evidence type="ECO:0000256" key="6">
    <source>
        <dbReference type="ARBA" id="ARBA00023002"/>
    </source>
</evidence>
<dbReference type="Pfam" id="PF00743">
    <property type="entry name" value="FMO-like"/>
    <property type="match status" value="1"/>
</dbReference>
<evidence type="ECO:0000256" key="2">
    <source>
        <dbReference type="ARBA" id="ARBA00010139"/>
    </source>
</evidence>
<evidence type="ECO:0000256" key="5">
    <source>
        <dbReference type="ARBA" id="ARBA00022857"/>
    </source>
</evidence>
<dbReference type="PANTHER" id="PTHR43098">
    <property type="entry name" value="L-ORNITHINE N(5)-MONOOXYGENASE-RELATED"/>
    <property type="match status" value="1"/>
</dbReference>
<dbReference type="PANTHER" id="PTHR43098:SF2">
    <property type="entry name" value="FAD-BINDING MONOOXYGENASE AUSB-RELATED"/>
    <property type="match status" value="1"/>
</dbReference>
<gene>
    <name evidence="8" type="ORF">B0T26DRAFT_638449</name>
</gene>
<feature type="region of interest" description="Disordered" evidence="7">
    <location>
        <begin position="1"/>
        <end position="24"/>
    </location>
</feature>
<keyword evidence="6" id="KW-0560">Oxidoreductase</keyword>
<evidence type="ECO:0000313" key="8">
    <source>
        <dbReference type="EMBL" id="KAK0727565.1"/>
    </source>
</evidence>
<evidence type="ECO:0000256" key="3">
    <source>
        <dbReference type="ARBA" id="ARBA00022630"/>
    </source>
</evidence>
<dbReference type="SUPFAM" id="SSF51905">
    <property type="entry name" value="FAD/NAD(P)-binding domain"/>
    <property type="match status" value="1"/>
</dbReference>
<dbReference type="GO" id="GO:0004499">
    <property type="term" value="F:N,N-dimethylaniline monooxygenase activity"/>
    <property type="evidence" value="ECO:0007669"/>
    <property type="project" value="InterPro"/>
</dbReference>
<evidence type="ECO:0000256" key="1">
    <source>
        <dbReference type="ARBA" id="ARBA00001974"/>
    </source>
</evidence>
<dbReference type="RefSeq" id="XP_060300420.1">
    <property type="nucleotide sequence ID" value="XM_060437036.1"/>
</dbReference>
<evidence type="ECO:0000256" key="7">
    <source>
        <dbReference type="SAM" id="MobiDB-lite"/>
    </source>
</evidence>
<dbReference type="GO" id="GO:0050660">
    <property type="term" value="F:flavin adenine dinucleotide binding"/>
    <property type="evidence" value="ECO:0007669"/>
    <property type="project" value="InterPro"/>
</dbReference>
<feature type="compositionally biased region" description="Basic and acidic residues" evidence="7">
    <location>
        <begin position="1"/>
        <end position="10"/>
    </location>
</feature>
<comment type="similarity">
    <text evidence="2">Belongs to the FAD-binding monooxygenase family.</text>
</comment>
<dbReference type="AlphaFoldDB" id="A0AA40E575"/>
<dbReference type="Proteomes" id="UP001172101">
    <property type="component" value="Unassembled WGS sequence"/>
</dbReference>
<comment type="cofactor">
    <cofactor evidence="1">
        <name>FAD</name>
        <dbReference type="ChEBI" id="CHEBI:57692"/>
    </cofactor>
</comment>
<keyword evidence="5" id="KW-0521">NADP</keyword>
<dbReference type="InterPro" id="IPR050775">
    <property type="entry name" value="FAD-binding_Monooxygenases"/>
</dbReference>
<name>A0AA40E575_9PEZI</name>
<dbReference type="GO" id="GO:0050661">
    <property type="term" value="F:NADP binding"/>
    <property type="evidence" value="ECO:0007669"/>
    <property type="project" value="InterPro"/>
</dbReference>
<feature type="compositionally biased region" description="Polar residues" evidence="7">
    <location>
        <begin position="11"/>
        <end position="24"/>
    </location>
</feature>
<evidence type="ECO:0000313" key="9">
    <source>
        <dbReference type="Proteomes" id="UP001172101"/>
    </source>
</evidence>
<keyword evidence="4" id="KW-0274">FAD</keyword>
<accession>A0AA40E575</accession>
<dbReference type="InterPro" id="IPR036188">
    <property type="entry name" value="FAD/NAD-bd_sf"/>
</dbReference>
<organism evidence="8 9">
    <name type="scientific">Lasiosphaeria miniovina</name>
    <dbReference type="NCBI Taxonomy" id="1954250"/>
    <lineage>
        <taxon>Eukaryota</taxon>
        <taxon>Fungi</taxon>
        <taxon>Dikarya</taxon>
        <taxon>Ascomycota</taxon>
        <taxon>Pezizomycotina</taxon>
        <taxon>Sordariomycetes</taxon>
        <taxon>Sordariomycetidae</taxon>
        <taxon>Sordariales</taxon>
        <taxon>Lasiosphaeriaceae</taxon>
        <taxon>Lasiosphaeria</taxon>
    </lineage>
</organism>
<keyword evidence="3" id="KW-0285">Flavoprotein</keyword>
<reference evidence="8" key="1">
    <citation type="submission" date="2023-06" db="EMBL/GenBank/DDBJ databases">
        <title>Genome-scale phylogeny and comparative genomics of the fungal order Sordariales.</title>
        <authorList>
            <consortium name="Lawrence Berkeley National Laboratory"/>
            <person name="Hensen N."/>
            <person name="Bonometti L."/>
            <person name="Westerberg I."/>
            <person name="Brannstrom I.O."/>
            <person name="Guillou S."/>
            <person name="Cros-Aarteil S."/>
            <person name="Calhoun S."/>
            <person name="Haridas S."/>
            <person name="Kuo A."/>
            <person name="Mondo S."/>
            <person name="Pangilinan J."/>
            <person name="Riley R."/>
            <person name="LaButti K."/>
            <person name="Andreopoulos B."/>
            <person name="Lipzen A."/>
            <person name="Chen C."/>
            <person name="Yanf M."/>
            <person name="Daum C."/>
            <person name="Ng V."/>
            <person name="Clum A."/>
            <person name="Steindorff A."/>
            <person name="Ohm R."/>
            <person name="Martin F."/>
            <person name="Silar P."/>
            <person name="Natvig D."/>
            <person name="Lalanne C."/>
            <person name="Gautier V."/>
            <person name="Ament-velasquez S.L."/>
            <person name="Kruys A."/>
            <person name="Hutchinson M.I."/>
            <person name="Powell A.J."/>
            <person name="Barry K."/>
            <person name="Miller A.N."/>
            <person name="Grigoriev I.V."/>
            <person name="Debuchy R."/>
            <person name="Gladieux P."/>
            <person name="Thoren M.H."/>
            <person name="Johannesson H."/>
        </authorList>
    </citation>
    <scope>NUCLEOTIDE SEQUENCE</scope>
    <source>
        <strain evidence="8">SMH2392-1A</strain>
    </source>
</reference>